<name>A0A0F9XGT3_TRIHA</name>
<sequence>MTPAQRKILNEAATSLGIDEASIHLEEFATIVQLILAYTPLVTTVHIATLLAGIVHDQWGYTILKQLAAQVPRRVSLDRLRNLYLEHVNDMNLGSSFCLQYFAGIFELAPFIDTLFMHPCSGIHLPAQIARPRISLVYVTNLILTQGDTPNNSLKWIVGDCAQLKYFRYYISGYKVMNRVIPREVVQSLRSHKDNLLSLELMLKAKTRSEYNMGISMAPCADGEQIVSLKVFSKLEILELNVPSILFPGADAPEYHTHVLKDMLPESIRYFCFITPQKECMANLNTVAYYRADFFPHLRDVYVINSSEVFPEQETAFDTVEIEATREKLWNAGVRFGHLELANPWE</sequence>
<evidence type="ECO:0008006" key="3">
    <source>
        <dbReference type="Google" id="ProtNLM"/>
    </source>
</evidence>
<dbReference type="AlphaFoldDB" id="A0A0F9XGT3"/>
<reference evidence="2" key="1">
    <citation type="journal article" date="2015" name="Genome Announc.">
        <title>Draft whole-genome sequence of the biocontrol agent Trichoderma harzianum T6776.</title>
        <authorList>
            <person name="Baroncelli R."/>
            <person name="Piaggeschi G."/>
            <person name="Fiorini L."/>
            <person name="Bertolini E."/>
            <person name="Zapparata A."/>
            <person name="Pe M.E."/>
            <person name="Sarrocco S."/>
            <person name="Vannacci G."/>
        </authorList>
    </citation>
    <scope>NUCLEOTIDE SEQUENCE [LARGE SCALE GENOMIC DNA]</scope>
    <source>
        <strain evidence="2">T6776</strain>
    </source>
</reference>
<gene>
    <name evidence="1" type="ORF">THAR02_04138</name>
</gene>
<dbReference type="OrthoDB" id="2520703at2759"/>
<comment type="caution">
    <text evidence="1">The sequence shown here is derived from an EMBL/GenBank/DDBJ whole genome shotgun (WGS) entry which is preliminary data.</text>
</comment>
<organism evidence="1 2">
    <name type="scientific">Trichoderma harzianum</name>
    <name type="common">Hypocrea lixii</name>
    <dbReference type="NCBI Taxonomy" id="5544"/>
    <lineage>
        <taxon>Eukaryota</taxon>
        <taxon>Fungi</taxon>
        <taxon>Dikarya</taxon>
        <taxon>Ascomycota</taxon>
        <taxon>Pezizomycotina</taxon>
        <taxon>Sordariomycetes</taxon>
        <taxon>Hypocreomycetidae</taxon>
        <taxon>Hypocreales</taxon>
        <taxon>Hypocreaceae</taxon>
        <taxon>Trichoderma</taxon>
    </lineage>
</organism>
<accession>A0A0F9XGT3</accession>
<dbReference type="OMA" id="TIICELV"/>
<evidence type="ECO:0000313" key="1">
    <source>
        <dbReference type="EMBL" id="KKP03750.1"/>
    </source>
</evidence>
<proteinExistence type="predicted"/>
<dbReference type="EMBL" id="JOKZ01000099">
    <property type="protein sequence ID" value="KKP03750.1"/>
    <property type="molecule type" value="Genomic_DNA"/>
</dbReference>
<evidence type="ECO:0000313" key="2">
    <source>
        <dbReference type="Proteomes" id="UP000034112"/>
    </source>
</evidence>
<dbReference type="Proteomes" id="UP000034112">
    <property type="component" value="Unassembled WGS sequence"/>
</dbReference>
<protein>
    <recommendedName>
        <fullName evidence="3">F-box domain-containing protein</fullName>
    </recommendedName>
</protein>